<accession>I0AMF5</accession>
<dbReference type="HOGENOM" id="CLU_072761_0_0_10"/>
<gene>
    <name evidence="2" type="ordered locus">IALB_2459</name>
</gene>
<feature type="transmembrane region" description="Helical" evidence="1">
    <location>
        <begin position="115"/>
        <end position="136"/>
    </location>
</feature>
<dbReference type="OrthoDB" id="850482at2"/>
<feature type="transmembrane region" description="Helical" evidence="1">
    <location>
        <begin position="226"/>
        <end position="244"/>
    </location>
</feature>
<evidence type="ECO:0000256" key="1">
    <source>
        <dbReference type="SAM" id="Phobius"/>
    </source>
</evidence>
<evidence type="ECO:0000313" key="3">
    <source>
        <dbReference type="Proteomes" id="UP000007394"/>
    </source>
</evidence>
<feature type="transmembrane region" description="Helical" evidence="1">
    <location>
        <begin position="148"/>
        <end position="170"/>
    </location>
</feature>
<keyword evidence="1" id="KW-1133">Transmembrane helix</keyword>
<dbReference type="Proteomes" id="UP000007394">
    <property type="component" value="Chromosome"/>
</dbReference>
<dbReference type="AlphaFoldDB" id="I0AMF5"/>
<organism evidence="2 3">
    <name type="scientific">Ignavibacterium album (strain DSM 19864 / JCM 16511 / NBRC 101810 / Mat9-16)</name>
    <dbReference type="NCBI Taxonomy" id="945713"/>
    <lineage>
        <taxon>Bacteria</taxon>
        <taxon>Pseudomonadati</taxon>
        <taxon>Ignavibacteriota</taxon>
        <taxon>Ignavibacteria</taxon>
        <taxon>Ignavibacteriales</taxon>
        <taxon>Ignavibacteriaceae</taxon>
        <taxon>Ignavibacterium</taxon>
    </lineage>
</organism>
<feature type="transmembrane region" description="Helical" evidence="1">
    <location>
        <begin position="85"/>
        <end position="103"/>
    </location>
</feature>
<dbReference type="EMBL" id="CP003418">
    <property type="protein sequence ID" value="AFH50162.1"/>
    <property type="molecule type" value="Genomic_DNA"/>
</dbReference>
<reference evidence="2 3" key="1">
    <citation type="journal article" date="2012" name="Front. Microbiol.">
        <title>Complete genome of Ignavibacterium album, a metabolically versatile, flagellated, facultative anaerobe from the phylum Chlorobi.</title>
        <authorList>
            <person name="Liu Z."/>
            <person name="Frigaard N.-U."/>
            <person name="Vogl K."/>
            <person name="Iino T."/>
            <person name="Ohkuma M."/>
            <person name="Overmann J."/>
            <person name="Bryant D.A."/>
        </authorList>
    </citation>
    <scope>NUCLEOTIDE SEQUENCE [LARGE SCALE GENOMIC DNA]</scope>
    <source>
        <strain evidence="3">DSM 19864 / JCM 16511 / NBRC 101810 / Mat9-16</strain>
    </source>
</reference>
<feature type="transmembrane region" description="Helical" evidence="1">
    <location>
        <begin position="182"/>
        <end position="206"/>
    </location>
</feature>
<dbReference type="eggNOG" id="ENOG5031B6Q">
    <property type="taxonomic scope" value="Bacteria"/>
</dbReference>
<protein>
    <submittedName>
        <fullName evidence="2">Uncharacterized protein</fullName>
    </submittedName>
</protein>
<proteinExistence type="predicted"/>
<sequence>MAIISVKQEKELIDNNISEQDAGAFTNISLSEFVFILIVVTGILVITGSIAGIFSINYGEDLENNRILNRFFQLFNMNLEANIPSWYSGFLMIIISGLSFLIFKLDSAENKKYFFIISVMFLFMSMDEVASVHEILNNPVRNSLNLGGLFYWTWIIPGIIVVVLFALYFLRFLFLLEQKVRMLFLLSGFIYLFGAVCFEMIGGWLYSHNLGGSMLYVFEVVIEESLEMSGLLIFIYALVLFIKLKVKHLDVLIA</sequence>
<keyword evidence="1" id="KW-0812">Transmembrane</keyword>
<evidence type="ECO:0000313" key="2">
    <source>
        <dbReference type="EMBL" id="AFH50162.1"/>
    </source>
</evidence>
<keyword evidence="1" id="KW-0472">Membrane</keyword>
<name>I0AMF5_IGNAJ</name>
<dbReference type="PATRIC" id="fig|945713.3.peg.2469"/>
<keyword evidence="3" id="KW-1185">Reference proteome</keyword>
<feature type="transmembrane region" description="Helical" evidence="1">
    <location>
        <begin position="33"/>
        <end position="56"/>
    </location>
</feature>
<dbReference type="KEGG" id="ial:IALB_2459"/>
<dbReference type="RefSeq" id="WP_014561304.1">
    <property type="nucleotide sequence ID" value="NC_017464.1"/>
</dbReference>